<evidence type="ECO:0000256" key="1">
    <source>
        <dbReference type="ARBA" id="ARBA00004571"/>
    </source>
</evidence>
<reference evidence="6 7" key="1">
    <citation type="submission" date="2019-09" db="EMBL/GenBank/DDBJ databases">
        <title>Hybrid Assembly of the complete Genome of the Deep-Sea Bacterium Moritella marina from long Nanopore and Illumina reads.</title>
        <authorList>
            <person name="Magin S."/>
            <person name="Georgoulis A."/>
            <person name="Papadimitriou K."/>
            <person name="Iliakis G."/>
            <person name="Vorgias C.E."/>
        </authorList>
    </citation>
    <scope>NUCLEOTIDE SEQUENCE [LARGE SCALE GENOMIC DNA]</scope>
    <source>
        <strain evidence="6 7">MP-1</strain>
    </source>
</reference>
<dbReference type="SUPFAM" id="SSF56935">
    <property type="entry name" value="Porins"/>
    <property type="match status" value="1"/>
</dbReference>
<gene>
    <name evidence="6" type="ORF">FR932_00310</name>
</gene>
<evidence type="ECO:0000256" key="3">
    <source>
        <dbReference type="ARBA" id="ARBA00023136"/>
    </source>
</evidence>
<dbReference type="GO" id="GO:0015288">
    <property type="term" value="F:porin activity"/>
    <property type="evidence" value="ECO:0007669"/>
    <property type="project" value="InterPro"/>
</dbReference>
<feature type="chain" id="PRO_5023845414" evidence="4">
    <location>
        <begin position="23"/>
        <end position="315"/>
    </location>
</feature>
<proteinExistence type="predicted"/>
<evidence type="ECO:0000313" key="6">
    <source>
        <dbReference type="EMBL" id="QFI36366.1"/>
    </source>
</evidence>
<dbReference type="Pfam" id="PF13609">
    <property type="entry name" value="Porin_4"/>
    <property type="match status" value="1"/>
</dbReference>
<sequence length="315" mass="33716">MKNINKALSLTLAAIVSMPTLAESINTDDFSFGGRIEARGSLTDSDFNDKSRVRINGQGKHEINEALTAVGKFEYELTQEDNSSDTTVKNNLRYAYVGVETAHGTLTYGTQDNAVTYLTNFTDVAEVYSGYTNEEFSASGDRSEDTVLYSVVKGDLTFNASANLQENEKGGGLMAAYKLLPSVEVSAGYAATETAVGETDSSDVYMLGARYTNGGVLVSGLVQKGAADGTDFDAVDAFASYGFGENKVSVSYNYLQFDGDDMAQDVNFVAFEYGRYIGDVAAYAGYKVALGSDMSAGKGNNNNADEFIVGARYSF</sequence>
<dbReference type="AlphaFoldDB" id="A0A5J6WF00"/>
<evidence type="ECO:0000256" key="2">
    <source>
        <dbReference type="ARBA" id="ARBA00022729"/>
    </source>
</evidence>
<protein>
    <submittedName>
        <fullName evidence="6">Porin</fullName>
    </submittedName>
</protein>
<dbReference type="PANTHER" id="PTHR34501">
    <property type="entry name" value="PROTEIN YDDL-RELATED"/>
    <property type="match status" value="1"/>
</dbReference>
<dbReference type="RefSeq" id="WP_019440424.1">
    <property type="nucleotide sequence ID" value="NZ_ALOE01000008.1"/>
</dbReference>
<dbReference type="GO" id="GO:0009279">
    <property type="term" value="C:cell outer membrane"/>
    <property type="evidence" value="ECO:0007669"/>
    <property type="project" value="UniProtKB-SubCell"/>
</dbReference>
<dbReference type="Proteomes" id="UP000327424">
    <property type="component" value="Chromosome"/>
</dbReference>
<dbReference type="InterPro" id="IPR033900">
    <property type="entry name" value="Gram_neg_porin_domain"/>
</dbReference>
<dbReference type="PANTHER" id="PTHR34501:SF2">
    <property type="entry name" value="OUTER MEMBRANE PORIN F-RELATED"/>
    <property type="match status" value="1"/>
</dbReference>
<dbReference type="EMBL" id="CP044399">
    <property type="protein sequence ID" value="QFI36366.1"/>
    <property type="molecule type" value="Genomic_DNA"/>
</dbReference>
<evidence type="ECO:0000256" key="4">
    <source>
        <dbReference type="SAM" id="SignalP"/>
    </source>
</evidence>
<keyword evidence="3" id="KW-0472">Membrane</keyword>
<dbReference type="InterPro" id="IPR023614">
    <property type="entry name" value="Porin_dom_sf"/>
</dbReference>
<evidence type="ECO:0000313" key="7">
    <source>
        <dbReference type="Proteomes" id="UP000327424"/>
    </source>
</evidence>
<accession>A0A5J6WF00</accession>
<name>A0A5J6WF00_MORMI</name>
<dbReference type="InterPro" id="IPR050298">
    <property type="entry name" value="Gram-neg_bact_OMP"/>
</dbReference>
<keyword evidence="2 4" id="KW-0732">Signal</keyword>
<feature type="domain" description="Porin" evidence="5">
    <location>
        <begin position="10"/>
        <end position="314"/>
    </location>
</feature>
<comment type="subcellular location">
    <subcellularLocation>
        <location evidence="1">Cell outer membrane</location>
        <topology evidence="1">Multi-pass membrane protein</topology>
    </subcellularLocation>
</comment>
<keyword evidence="7" id="KW-1185">Reference proteome</keyword>
<evidence type="ECO:0000259" key="5">
    <source>
        <dbReference type="Pfam" id="PF13609"/>
    </source>
</evidence>
<feature type="signal peptide" evidence="4">
    <location>
        <begin position="1"/>
        <end position="22"/>
    </location>
</feature>
<dbReference type="OrthoDB" id="6212428at2"/>
<dbReference type="Gene3D" id="2.40.160.10">
    <property type="entry name" value="Porin"/>
    <property type="match status" value="1"/>
</dbReference>
<organism evidence="6 7">
    <name type="scientific">Moritella marina ATCC 15381</name>
    <dbReference type="NCBI Taxonomy" id="1202962"/>
    <lineage>
        <taxon>Bacteria</taxon>
        <taxon>Pseudomonadati</taxon>
        <taxon>Pseudomonadota</taxon>
        <taxon>Gammaproteobacteria</taxon>
        <taxon>Alteromonadales</taxon>
        <taxon>Moritellaceae</taxon>
        <taxon>Moritella</taxon>
    </lineage>
</organism>
<dbReference type="KEGG" id="mmaa:FR932_00310"/>